<name>A0A174K407_9CLOT</name>
<evidence type="ECO:0000256" key="2">
    <source>
        <dbReference type="ARBA" id="ARBA00023125"/>
    </source>
</evidence>
<dbReference type="InterPro" id="IPR036390">
    <property type="entry name" value="WH_DNA-bd_sf"/>
</dbReference>
<keyword evidence="3" id="KW-0804">Transcription</keyword>
<evidence type="ECO:0000256" key="1">
    <source>
        <dbReference type="ARBA" id="ARBA00023015"/>
    </source>
</evidence>
<gene>
    <name evidence="5" type="primary">slyA</name>
    <name evidence="5" type="ORF">ERS852471_02858</name>
</gene>
<reference evidence="5 6" key="1">
    <citation type="submission" date="2015-09" db="EMBL/GenBank/DDBJ databases">
        <authorList>
            <consortium name="Pathogen Informatics"/>
        </authorList>
    </citation>
    <scope>NUCLEOTIDE SEQUENCE [LARGE SCALE GENOMIC DNA]</scope>
    <source>
        <strain evidence="5 6">2789STDY5834856</strain>
    </source>
</reference>
<dbReference type="PROSITE" id="PS50995">
    <property type="entry name" value="HTH_MARR_2"/>
    <property type="match status" value="1"/>
</dbReference>
<accession>A0A174K407</accession>
<sequence length="149" mass="17291">MNDKLVKEIFDACFIAKKVTEMMPELPKDMKPRHIHVIDAIYTCKKNKELVCVSDISNALNITTPSVTKLIKELEKKDVVEKIECKEDKRITYLELTTYGKELYKVFVEEYHSKVAKVLNNISDEEAKTFIKVADEVYSLIKNNIMEDN</sequence>
<proteinExistence type="predicted"/>
<evidence type="ECO:0000313" key="5">
    <source>
        <dbReference type="EMBL" id="CUP04165.1"/>
    </source>
</evidence>
<evidence type="ECO:0000259" key="4">
    <source>
        <dbReference type="PROSITE" id="PS50995"/>
    </source>
</evidence>
<organism evidence="5 6">
    <name type="scientific">Clostridium disporicum</name>
    <dbReference type="NCBI Taxonomy" id="84024"/>
    <lineage>
        <taxon>Bacteria</taxon>
        <taxon>Bacillati</taxon>
        <taxon>Bacillota</taxon>
        <taxon>Clostridia</taxon>
        <taxon>Eubacteriales</taxon>
        <taxon>Clostridiaceae</taxon>
        <taxon>Clostridium</taxon>
    </lineage>
</organism>
<dbReference type="GO" id="GO:0003677">
    <property type="term" value="F:DNA binding"/>
    <property type="evidence" value="ECO:0007669"/>
    <property type="project" value="UniProtKB-KW"/>
</dbReference>
<keyword evidence="1" id="KW-0805">Transcription regulation</keyword>
<dbReference type="GO" id="GO:0003700">
    <property type="term" value="F:DNA-binding transcription factor activity"/>
    <property type="evidence" value="ECO:0007669"/>
    <property type="project" value="InterPro"/>
</dbReference>
<dbReference type="EMBL" id="CYZX01000024">
    <property type="protein sequence ID" value="CUP04165.1"/>
    <property type="molecule type" value="Genomic_DNA"/>
</dbReference>
<evidence type="ECO:0000313" key="6">
    <source>
        <dbReference type="Proteomes" id="UP000095594"/>
    </source>
</evidence>
<dbReference type="SMART" id="SM00347">
    <property type="entry name" value="HTH_MARR"/>
    <property type="match status" value="1"/>
</dbReference>
<dbReference type="RefSeq" id="WP_055267679.1">
    <property type="nucleotide sequence ID" value="NZ_CABIXQ010000024.1"/>
</dbReference>
<evidence type="ECO:0000256" key="3">
    <source>
        <dbReference type="ARBA" id="ARBA00023163"/>
    </source>
</evidence>
<dbReference type="InterPro" id="IPR000835">
    <property type="entry name" value="HTH_MarR-typ"/>
</dbReference>
<dbReference type="SUPFAM" id="SSF46785">
    <property type="entry name" value="Winged helix' DNA-binding domain"/>
    <property type="match status" value="1"/>
</dbReference>
<dbReference type="AlphaFoldDB" id="A0A174K407"/>
<dbReference type="Gene3D" id="1.10.10.10">
    <property type="entry name" value="Winged helix-like DNA-binding domain superfamily/Winged helix DNA-binding domain"/>
    <property type="match status" value="1"/>
</dbReference>
<dbReference type="InterPro" id="IPR036388">
    <property type="entry name" value="WH-like_DNA-bd_sf"/>
</dbReference>
<dbReference type="PRINTS" id="PR00598">
    <property type="entry name" value="HTHMARR"/>
</dbReference>
<keyword evidence="2" id="KW-0238">DNA-binding</keyword>
<dbReference type="OrthoDB" id="5419426at2"/>
<dbReference type="PANTHER" id="PTHR42756">
    <property type="entry name" value="TRANSCRIPTIONAL REGULATOR, MARR"/>
    <property type="match status" value="1"/>
</dbReference>
<dbReference type="Proteomes" id="UP000095594">
    <property type="component" value="Unassembled WGS sequence"/>
</dbReference>
<feature type="domain" description="HTH marR-type" evidence="4">
    <location>
        <begin position="1"/>
        <end position="139"/>
    </location>
</feature>
<dbReference type="Pfam" id="PF01047">
    <property type="entry name" value="MarR"/>
    <property type="match status" value="1"/>
</dbReference>
<protein>
    <submittedName>
        <fullName evidence="5">MarR family transcriptional regulator</fullName>
    </submittedName>
</protein>
<dbReference type="PANTHER" id="PTHR42756:SF1">
    <property type="entry name" value="TRANSCRIPTIONAL REPRESSOR OF EMRAB OPERON"/>
    <property type="match status" value="1"/>
</dbReference>